<gene>
    <name evidence="2" type="ORF">LNP81_12945</name>
</gene>
<dbReference type="SUPFAM" id="SSF53448">
    <property type="entry name" value="Nucleotide-diphospho-sugar transferases"/>
    <property type="match status" value="1"/>
</dbReference>
<name>A0ABS8MEH1_9FLAO</name>
<evidence type="ECO:0000313" key="2">
    <source>
        <dbReference type="EMBL" id="MCC9063897.1"/>
    </source>
</evidence>
<keyword evidence="3" id="KW-1185">Reference proteome</keyword>
<feature type="domain" description="Glycosyltransferase 2-like" evidence="1">
    <location>
        <begin position="40"/>
        <end position="136"/>
    </location>
</feature>
<dbReference type="RefSeq" id="WP_230036413.1">
    <property type="nucleotide sequence ID" value="NZ_JAJJMM010000001.1"/>
</dbReference>
<dbReference type="CDD" id="cd00761">
    <property type="entry name" value="Glyco_tranf_GTA_type"/>
    <property type="match status" value="1"/>
</dbReference>
<dbReference type="EC" id="2.4.-.-" evidence="2"/>
<sequence>MEDKLENLFTETDVEILISTMNQDSLDFLVPMFPFLHFSNFRILIINQTQFETILESEYPNIRVVNSFEKDLSKSRNLALENAQGKILVIADDDVIYQQGFVAKIINSYNQFPNAAAINFCAVKSDGSLMKEYPKHSKTNLNAFDIFNTSSIEMTLNKAVLDKTGIHFDEKFGLGGMFEMGEEAIFLFDLKSKKQQLIFESEVIVQHLELTSSSKKSIEEKYYIQGALYTRIFKSNYIYWIFVKLFFDLKQRKIRFGEFKSALKSSKKGHQKFETLQHDNKK</sequence>
<evidence type="ECO:0000259" key="1">
    <source>
        <dbReference type="Pfam" id="PF00535"/>
    </source>
</evidence>
<keyword evidence="2" id="KW-0808">Transferase</keyword>
<dbReference type="InterPro" id="IPR001173">
    <property type="entry name" value="Glyco_trans_2-like"/>
</dbReference>
<dbReference type="EMBL" id="JAJJMM010000001">
    <property type="protein sequence ID" value="MCC9063897.1"/>
    <property type="molecule type" value="Genomic_DNA"/>
</dbReference>
<reference evidence="2" key="1">
    <citation type="submission" date="2021-11" db="EMBL/GenBank/DDBJ databases">
        <title>Description of novel Flavobacterium species.</title>
        <authorList>
            <person name="Saticioglu I.B."/>
            <person name="Ay H."/>
            <person name="Altun S."/>
            <person name="Duman M."/>
        </authorList>
    </citation>
    <scope>NUCLEOTIDE SEQUENCE</scope>
    <source>
        <strain evidence="2">F-30</strain>
    </source>
</reference>
<proteinExistence type="predicted"/>
<evidence type="ECO:0000313" key="3">
    <source>
        <dbReference type="Proteomes" id="UP001430679"/>
    </source>
</evidence>
<accession>A0ABS8MEH1</accession>
<dbReference type="Proteomes" id="UP001430679">
    <property type="component" value="Unassembled WGS sequence"/>
</dbReference>
<dbReference type="GO" id="GO:0016757">
    <property type="term" value="F:glycosyltransferase activity"/>
    <property type="evidence" value="ECO:0007669"/>
    <property type="project" value="UniProtKB-KW"/>
</dbReference>
<dbReference type="Pfam" id="PF00535">
    <property type="entry name" value="Glycos_transf_2"/>
    <property type="match status" value="1"/>
</dbReference>
<dbReference type="Gene3D" id="3.90.550.10">
    <property type="entry name" value="Spore Coat Polysaccharide Biosynthesis Protein SpsA, Chain A"/>
    <property type="match status" value="1"/>
</dbReference>
<protein>
    <submittedName>
        <fullName evidence="2">Glycosyltransferase</fullName>
        <ecNumber evidence="2">2.4.-.-</ecNumber>
    </submittedName>
</protein>
<organism evidence="2 3">
    <name type="scientific">Flavobacterium piscisymbiosum</name>
    <dbReference type="NCBI Taxonomy" id="2893753"/>
    <lineage>
        <taxon>Bacteria</taxon>
        <taxon>Pseudomonadati</taxon>
        <taxon>Bacteroidota</taxon>
        <taxon>Flavobacteriia</taxon>
        <taxon>Flavobacteriales</taxon>
        <taxon>Flavobacteriaceae</taxon>
        <taxon>Flavobacterium</taxon>
    </lineage>
</organism>
<keyword evidence="2" id="KW-0328">Glycosyltransferase</keyword>
<comment type="caution">
    <text evidence="2">The sequence shown here is derived from an EMBL/GenBank/DDBJ whole genome shotgun (WGS) entry which is preliminary data.</text>
</comment>
<dbReference type="InterPro" id="IPR029044">
    <property type="entry name" value="Nucleotide-diphossugar_trans"/>
</dbReference>